<dbReference type="EMBL" id="KL867132">
    <property type="protein sequence ID" value="KFM83529.1"/>
    <property type="molecule type" value="Genomic_DNA"/>
</dbReference>
<feature type="chain" id="PRO_5001831074" evidence="1">
    <location>
        <begin position="23"/>
        <end position="50"/>
    </location>
</feature>
<feature type="signal peptide" evidence="1">
    <location>
        <begin position="1"/>
        <end position="22"/>
    </location>
</feature>
<organism evidence="2 3">
    <name type="scientific">Stegodyphus mimosarum</name>
    <name type="common">African social velvet spider</name>
    <dbReference type="NCBI Taxonomy" id="407821"/>
    <lineage>
        <taxon>Eukaryota</taxon>
        <taxon>Metazoa</taxon>
        <taxon>Ecdysozoa</taxon>
        <taxon>Arthropoda</taxon>
        <taxon>Chelicerata</taxon>
        <taxon>Arachnida</taxon>
        <taxon>Araneae</taxon>
        <taxon>Araneomorphae</taxon>
        <taxon>Entelegynae</taxon>
        <taxon>Eresoidea</taxon>
        <taxon>Eresidae</taxon>
        <taxon>Stegodyphus</taxon>
    </lineage>
</organism>
<dbReference type="AlphaFoldDB" id="A0A087V1P0"/>
<proteinExistence type="predicted"/>
<accession>A0A087V1P0</accession>
<keyword evidence="3" id="KW-1185">Reference proteome</keyword>
<protein>
    <submittedName>
        <fullName evidence="2">Uncharacterized protein</fullName>
    </submittedName>
</protein>
<evidence type="ECO:0000313" key="3">
    <source>
        <dbReference type="Proteomes" id="UP000054359"/>
    </source>
</evidence>
<name>A0A087V1P0_STEMI</name>
<sequence length="50" mass="5343">MLCSFKCMSVFLRLNHLFFSLSISISSSPSGVFSSSISVAVPAAPVTFKN</sequence>
<feature type="non-terminal residue" evidence="2">
    <location>
        <position position="50"/>
    </location>
</feature>
<gene>
    <name evidence="2" type="ORF">X975_00080</name>
</gene>
<evidence type="ECO:0000313" key="2">
    <source>
        <dbReference type="EMBL" id="KFM83529.1"/>
    </source>
</evidence>
<dbReference type="Proteomes" id="UP000054359">
    <property type="component" value="Unassembled WGS sequence"/>
</dbReference>
<evidence type="ECO:0000256" key="1">
    <source>
        <dbReference type="SAM" id="SignalP"/>
    </source>
</evidence>
<keyword evidence="1" id="KW-0732">Signal</keyword>
<reference evidence="2 3" key="1">
    <citation type="submission" date="2013-11" db="EMBL/GenBank/DDBJ databases">
        <title>Genome sequencing of Stegodyphus mimosarum.</title>
        <authorList>
            <person name="Bechsgaard J."/>
        </authorList>
    </citation>
    <scope>NUCLEOTIDE SEQUENCE [LARGE SCALE GENOMIC DNA]</scope>
</reference>